<reference evidence="3" key="3">
    <citation type="submission" date="2016-10" db="EMBL/GenBank/DDBJ databases">
        <authorList>
            <person name="Wibberg D."/>
        </authorList>
    </citation>
    <scope>NUCLEOTIDE SEQUENCE [LARGE SCALE GENOMIC DNA]</scope>
</reference>
<name>A0A1H8SBP6_9HYPH</name>
<dbReference type="STRING" id="501024.RTCCBAU85039_4768"/>
<dbReference type="Proteomes" id="UP000198939">
    <property type="component" value="Unassembled WGS sequence"/>
</dbReference>
<keyword evidence="4" id="KW-1185">Reference proteome</keyword>
<reference evidence="1" key="1">
    <citation type="submission" date="2016-10" db="EMBL/GenBank/DDBJ databases">
        <authorList>
            <person name="de Groot N.N."/>
        </authorList>
    </citation>
    <scope>NUCLEOTIDE SEQUENCE [LARGE SCALE GENOMIC DNA]</scope>
    <source>
        <strain evidence="1">CCBAU85039</strain>
    </source>
</reference>
<organism evidence="1 3">
    <name type="scientific">Rhizobium tibeticum</name>
    <dbReference type="NCBI Taxonomy" id="501024"/>
    <lineage>
        <taxon>Bacteria</taxon>
        <taxon>Pseudomonadati</taxon>
        <taxon>Pseudomonadota</taxon>
        <taxon>Alphaproteobacteria</taxon>
        <taxon>Hyphomicrobiales</taxon>
        <taxon>Rhizobiaceae</taxon>
        <taxon>Rhizobium/Agrobacterium group</taxon>
        <taxon>Rhizobium</taxon>
    </lineage>
</organism>
<reference evidence="2 4" key="2">
    <citation type="submission" date="2016-10" db="EMBL/GenBank/DDBJ databases">
        <authorList>
            <person name="Varghese N."/>
            <person name="Submissions S."/>
        </authorList>
    </citation>
    <scope>NUCLEOTIDE SEQUENCE [LARGE SCALE GENOMIC DNA]</scope>
    <source>
        <strain evidence="2 4">CGMCC 1.7071</strain>
    </source>
</reference>
<sequence>MKAFDARAVASEEEAIDQAVDLAQRHAGVQKLGKVDRCVFPLDRKAFILYPQRHKDAAFCPVVGDGTPQMTGDGPV</sequence>
<dbReference type="EMBL" id="FOCV01000024">
    <property type="protein sequence ID" value="SEO76101.1"/>
    <property type="molecule type" value="Genomic_DNA"/>
</dbReference>
<evidence type="ECO:0000313" key="3">
    <source>
        <dbReference type="Proteomes" id="UP000183063"/>
    </source>
</evidence>
<dbReference type="EMBL" id="FNXB01000032">
    <property type="protein sequence ID" value="SEI12203.1"/>
    <property type="molecule type" value="Genomic_DNA"/>
</dbReference>
<dbReference type="AlphaFoldDB" id="A0A1H8SBP6"/>
<proteinExistence type="predicted"/>
<protein>
    <submittedName>
        <fullName evidence="1">Uncharacterized protein</fullName>
    </submittedName>
</protein>
<accession>A0A1H8SBP6</accession>
<dbReference type="Proteomes" id="UP000183063">
    <property type="component" value="Unassembled WGS sequence"/>
</dbReference>
<evidence type="ECO:0000313" key="1">
    <source>
        <dbReference type="EMBL" id="SEI12203.1"/>
    </source>
</evidence>
<gene>
    <name evidence="1" type="ORF">RTCCBAU85039_4768</name>
    <name evidence="2" type="ORF">SAMN05216228_102431</name>
</gene>
<evidence type="ECO:0000313" key="2">
    <source>
        <dbReference type="EMBL" id="SEO76101.1"/>
    </source>
</evidence>
<evidence type="ECO:0000313" key="4">
    <source>
        <dbReference type="Proteomes" id="UP000198939"/>
    </source>
</evidence>